<dbReference type="PANTHER" id="PTHR24028">
    <property type="entry name" value="CADHERIN-87A"/>
    <property type="match status" value="1"/>
</dbReference>
<gene>
    <name evidence="8" type="ORF">C7H85_02600</name>
</gene>
<feature type="region of interest" description="Disordered" evidence="6">
    <location>
        <begin position="1"/>
        <end position="20"/>
    </location>
</feature>
<evidence type="ECO:0000256" key="1">
    <source>
        <dbReference type="ARBA" id="ARBA00004167"/>
    </source>
</evidence>
<sequence>MHLGGPVRPHHRSTDDGDISGGVSYRLKDVGDHALLTIDAATGEVTLVGDPDHEAKSSYDFTVVATDAAGNHSEQAVTLTINDVDESAPTITSGSTAPALDEHSGAGQRIYTASSTDDGDISDGVSYRLKAVDDHALLAIDAATGEVTLVNNPDHEAKSSYSFTVVATDAAGNHSEQAVTLTINDVDESAPTITSGATATTLDENSGSGQVIYTASATDTADTDDTTDTSAGLTYRLKAVGDHALLAIDAATGEVTLVGDPDHEAKSSYDFTVVATDAAGNHSEQAVTLTINDLDESAPTITSGATATAIDENSGAGQRIYTASSTDDGDISGGVSYHLKDVDDHALLAIDAATGAVTLTGDPDFETKDSYDFTVVATDAAGNHSEQAVTLNINDIADEVPPSVSSVAISGAVGGRNDTLNEGDTVSITVTMSENTSVVTTGGTPRIALNIGGSTVYADYVSGSGGTSLVFSYVIEAGQTDANGIGIPENALQLNGGILRDAAGNAANLAHHAVADNAGFLVDTTAPALASSNPVDGAGAMAVDGNIVLTFAETVQAGSGNIVISDGAGDIRTIAVDDAQVSISGNTVTINPTLDLAFETDYHLQIDDGALTDAAGNPYAGIADSSMLNFTTAPDMDTSVVVFDLAEGVSSSHSDRTFQADKSYTVYIRVNGGYGSSPSTDGEGPGLDDSWGTWSGAEHLGADDQIILVGNDAAVTVVNKAVSQLAVNDNSLGWKTQTIQWVPGPGYTTTSFGFPMYHPGAPMPMPVSNQIALHHTGVLQRPGAISVDLWGGAWASNPDQGASLNQAYDHAIPEGVLIDQGLAQMVITSVAITAASGKQGDYLNAGDTLTLTVGLFESVTVDTTGGNPRLALDIGGETVYATYAGGSGTRQLSFTYTVLPGQTDLDGIALPEDALELNGSTLKNVNGVDVILDYGVVTDNAGYKVDTTAPGFTSGATATAINENSGAEQVVYTAQATDDTVLSYSLKADNGDDAAAFTIDAATGAVTLTGNPDFETKASYDFTVVATDAAGNQTEQGVALAINDVAESSTDTSIVVFDLVNGVSSNHSGRVFDANTSYTIYIRMQSDSHILNTDGTSSNPAASWGTWTGSAGTLGTDDKIVFVGDGSPMIGNKGNVVTATGSDSAGGFFLWTGPTSSAFAVFASYAYLSRAVNNERGSATLWSASEGTSHHLWESAQPPKLGLAQHYLTQMPGNILTSQGLV</sequence>
<dbReference type="GO" id="GO:0005509">
    <property type="term" value="F:calcium ion binding"/>
    <property type="evidence" value="ECO:0007669"/>
    <property type="project" value="InterPro"/>
</dbReference>
<reference evidence="8 9" key="1">
    <citation type="submission" date="2018-03" db="EMBL/GenBank/DDBJ databases">
        <title>The draft genome of Zobellella sp. 59N8.</title>
        <authorList>
            <person name="Liu L."/>
            <person name="Li L."/>
            <person name="Zhang X."/>
            <person name="Liang L."/>
            <person name="Wang T."/>
        </authorList>
    </citation>
    <scope>NUCLEOTIDE SEQUENCE [LARGE SCALE GENOMIC DNA]</scope>
    <source>
        <strain evidence="8 9">59N8</strain>
    </source>
</reference>
<keyword evidence="5" id="KW-0325">Glycoprotein</keyword>
<keyword evidence="4" id="KW-0472">Membrane</keyword>
<name>A0A2P7RBY5_9GAMM</name>
<feature type="domain" description="Cadherin" evidence="7">
    <location>
        <begin position="302"/>
        <end position="404"/>
    </location>
</feature>
<dbReference type="InterPro" id="IPR015919">
    <property type="entry name" value="Cadherin-like_sf"/>
</dbReference>
<evidence type="ECO:0000256" key="5">
    <source>
        <dbReference type="ARBA" id="ARBA00023180"/>
    </source>
</evidence>
<protein>
    <recommendedName>
        <fullName evidence="7">Cadherin domain-containing protein</fullName>
    </recommendedName>
</protein>
<comment type="subcellular location">
    <subcellularLocation>
        <location evidence="1">Membrane</location>
        <topology evidence="1">Single-pass membrane protein</topology>
    </subcellularLocation>
</comment>
<dbReference type="Gene3D" id="2.60.40.60">
    <property type="entry name" value="Cadherins"/>
    <property type="match status" value="5"/>
</dbReference>
<dbReference type="Pfam" id="PF13205">
    <property type="entry name" value="Big_5"/>
    <property type="match status" value="1"/>
</dbReference>
<dbReference type="SUPFAM" id="SSF49313">
    <property type="entry name" value="Cadherin-like"/>
    <property type="match status" value="5"/>
</dbReference>
<feature type="domain" description="Cadherin" evidence="7">
    <location>
        <begin position="194"/>
        <end position="301"/>
    </location>
</feature>
<evidence type="ECO:0000313" key="9">
    <source>
        <dbReference type="Proteomes" id="UP000240243"/>
    </source>
</evidence>
<feature type="region of interest" description="Disordered" evidence="6">
    <location>
        <begin position="90"/>
        <end position="115"/>
    </location>
</feature>
<feature type="domain" description="Cadherin" evidence="7">
    <location>
        <begin position="953"/>
        <end position="1072"/>
    </location>
</feature>
<keyword evidence="9" id="KW-1185">Reference proteome</keyword>
<dbReference type="InterPro" id="IPR014755">
    <property type="entry name" value="Cu-Rt/internalin_Ig-like"/>
</dbReference>
<dbReference type="PANTHER" id="PTHR24028:SF328">
    <property type="entry name" value="CADHERIN-3"/>
    <property type="match status" value="1"/>
</dbReference>
<evidence type="ECO:0000259" key="7">
    <source>
        <dbReference type="PROSITE" id="PS50268"/>
    </source>
</evidence>
<evidence type="ECO:0000256" key="6">
    <source>
        <dbReference type="SAM" id="MobiDB-lite"/>
    </source>
</evidence>
<accession>A0A2P7RBY5</accession>
<dbReference type="GO" id="GO:0005886">
    <property type="term" value="C:plasma membrane"/>
    <property type="evidence" value="ECO:0007669"/>
    <property type="project" value="TreeGrafter"/>
</dbReference>
<dbReference type="AlphaFoldDB" id="A0A2P7RBY5"/>
<dbReference type="Proteomes" id="UP000240243">
    <property type="component" value="Unassembled WGS sequence"/>
</dbReference>
<dbReference type="PROSITE" id="PS50268">
    <property type="entry name" value="CADHERIN_2"/>
    <property type="match status" value="5"/>
</dbReference>
<evidence type="ECO:0000256" key="4">
    <source>
        <dbReference type="ARBA" id="ARBA00022989"/>
    </source>
</evidence>
<proteinExistence type="predicted"/>
<organism evidence="8 9">
    <name type="scientific">Zobellella endophytica</name>
    <dbReference type="NCBI Taxonomy" id="2116700"/>
    <lineage>
        <taxon>Bacteria</taxon>
        <taxon>Pseudomonadati</taxon>
        <taxon>Pseudomonadota</taxon>
        <taxon>Gammaproteobacteria</taxon>
        <taxon>Aeromonadales</taxon>
        <taxon>Aeromonadaceae</taxon>
        <taxon>Zobellella</taxon>
    </lineage>
</organism>
<feature type="domain" description="Cadherin" evidence="7">
    <location>
        <begin position="16"/>
        <end position="91"/>
    </location>
</feature>
<dbReference type="InterPro" id="IPR032812">
    <property type="entry name" value="SbsA_Ig"/>
</dbReference>
<dbReference type="InterPro" id="IPR002126">
    <property type="entry name" value="Cadherin-like_dom"/>
</dbReference>
<evidence type="ECO:0000256" key="3">
    <source>
        <dbReference type="ARBA" id="ARBA00022729"/>
    </source>
</evidence>
<keyword evidence="3" id="KW-0732">Signal</keyword>
<dbReference type="SMART" id="SM00112">
    <property type="entry name" value="CA"/>
    <property type="match status" value="5"/>
</dbReference>
<keyword evidence="2" id="KW-0812">Transmembrane</keyword>
<dbReference type="GO" id="GO:0007156">
    <property type="term" value="P:homophilic cell adhesion via plasma membrane adhesion molecules"/>
    <property type="evidence" value="ECO:0007669"/>
    <property type="project" value="InterPro"/>
</dbReference>
<dbReference type="PRINTS" id="PR00205">
    <property type="entry name" value="CADHERIN"/>
</dbReference>
<dbReference type="Gene3D" id="2.60.40.1220">
    <property type="match status" value="1"/>
</dbReference>
<keyword evidence="4" id="KW-1133">Transmembrane helix</keyword>
<comment type="caution">
    <text evidence="8">The sequence shown here is derived from an EMBL/GenBank/DDBJ whole genome shotgun (WGS) entry which is preliminary data.</text>
</comment>
<dbReference type="CDD" id="cd11304">
    <property type="entry name" value="Cadherin_repeat"/>
    <property type="match status" value="5"/>
</dbReference>
<dbReference type="Pfam" id="PF00028">
    <property type="entry name" value="Cadherin"/>
    <property type="match status" value="4"/>
</dbReference>
<dbReference type="InterPro" id="IPR050174">
    <property type="entry name" value="Protocadherin/Cadherin-CA"/>
</dbReference>
<evidence type="ECO:0000313" key="8">
    <source>
        <dbReference type="EMBL" id="PSJ47731.1"/>
    </source>
</evidence>
<evidence type="ECO:0000256" key="2">
    <source>
        <dbReference type="ARBA" id="ARBA00022692"/>
    </source>
</evidence>
<feature type="domain" description="Cadherin" evidence="7">
    <location>
        <begin position="92"/>
        <end position="193"/>
    </location>
</feature>
<dbReference type="Pfam" id="PF05345">
    <property type="entry name" value="He_PIG"/>
    <property type="match status" value="1"/>
</dbReference>
<dbReference type="EMBL" id="PXYG01000001">
    <property type="protein sequence ID" value="PSJ47731.1"/>
    <property type="molecule type" value="Genomic_DNA"/>
</dbReference>